<sequence>MNKKEIVDKHSPIIKLIEPRAPLSIGNGDFGMSVDFTGLQSFPDAYVAPLSTQSNWGGWHAAGGDHLYTLEDLKMQTYQGSQYPLFPEGEDVAYHWLRQNPHRLQLGQIGFCFYDKKGRVIAFEKIEPIVQHLVLWEGKITSEFLVDGKKVKVKICCDPELDIIAVSVISQLMKVGQLSIELAFPSPTVTDQKWEKTLKLKWEKEGHQTKVSQLEEQMAVFNREMDDTNYLVQWNWNQGVLKQEKEHIFALIPDTEVCEFTLSFTEKGTVNKSVEEVFTAAKSYWERFWSDSGFLSFQGSKDTRKDELERRVILSQYLLAVHSGGSIPPQETGFMYNSWFGKLHLEMHWWHASHFPLWGGRAAVLQKSMDWYFKILPKAYQLAQSQGYQGARWPKMVAREGDQTPSPIAPGLIWQQPHPISLLELCYQDNKDQLFLEKYQEIVFASADFMASFARYDKERDVYHLGPGGIIPAQENHRMEESLNPSYELEYWHYGLSVAIEWCDRLGKNTPNEWQNVKAKLAKPATKDGVYIAHQNCRNTFTEKNHDHPQW</sequence>
<reference evidence="1 2" key="1">
    <citation type="journal article" date="2014" name="Genome Announc.">
        <title>Draft Genome Sequence of the Boron-Tolerant and Moderately Halotolerant Bacterium Gracilibacillus boraciitolerans JCM 21714T.</title>
        <authorList>
            <person name="Ahmed I."/>
            <person name="Oshima K."/>
            <person name="Suda W."/>
            <person name="Kitamura K."/>
            <person name="Iida T."/>
            <person name="Ohmori Y."/>
            <person name="Fujiwara T."/>
            <person name="Hattori M."/>
            <person name="Ohkuma M."/>
        </authorList>
    </citation>
    <scope>NUCLEOTIDE SEQUENCE [LARGE SCALE GENOMIC DNA]</scope>
    <source>
        <strain evidence="1 2">JCM 21714</strain>
    </source>
</reference>
<proteinExistence type="predicted"/>
<name>W4VL01_9BACI</name>
<dbReference type="EMBL" id="BAVS01000012">
    <property type="protein sequence ID" value="GAE93429.1"/>
    <property type="molecule type" value="Genomic_DNA"/>
</dbReference>
<dbReference type="InterPro" id="IPR012341">
    <property type="entry name" value="6hp_glycosidase-like_sf"/>
</dbReference>
<dbReference type="SUPFAM" id="SSF48208">
    <property type="entry name" value="Six-hairpin glycosidases"/>
    <property type="match status" value="1"/>
</dbReference>
<dbReference type="AlphaFoldDB" id="W4VL01"/>
<evidence type="ECO:0000313" key="1">
    <source>
        <dbReference type="EMBL" id="GAE93429.1"/>
    </source>
</evidence>
<dbReference type="eggNOG" id="COG1554">
    <property type="taxonomic scope" value="Bacteria"/>
</dbReference>
<keyword evidence="2" id="KW-1185">Reference proteome</keyword>
<evidence type="ECO:0000313" key="2">
    <source>
        <dbReference type="Proteomes" id="UP000019102"/>
    </source>
</evidence>
<dbReference type="Proteomes" id="UP000019102">
    <property type="component" value="Unassembled WGS sequence"/>
</dbReference>
<dbReference type="GO" id="GO:0005975">
    <property type="term" value="P:carbohydrate metabolic process"/>
    <property type="evidence" value="ECO:0007669"/>
    <property type="project" value="InterPro"/>
</dbReference>
<protein>
    <recommendedName>
        <fullName evidence="3">Glycoside hydrolase family 65</fullName>
    </recommendedName>
</protein>
<evidence type="ECO:0008006" key="3">
    <source>
        <dbReference type="Google" id="ProtNLM"/>
    </source>
</evidence>
<gene>
    <name evidence="1" type="ORF">JCM21714_2512</name>
</gene>
<accession>W4VL01</accession>
<dbReference type="RefSeq" id="WP_235182737.1">
    <property type="nucleotide sequence ID" value="NZ_BAVS01000012.1"/>
</dbReference>
<organism evidence="1 2">
    <name type="scientific">Gracilibacillus boraciitolerans JCM 21714</name>
    <dbReference type="NCBI Taxonomy" id="1298598"/>
    <lineage>
        <taxon>Bacteria</taxon>
        <taxon>Bacillati</taxon>
        <taxon>Bacillota</taxon>
        <taxon>Bacilli</taxon>
        <taxon>Bacillales</taxon>
        <taxon>Bacillaceae</taxon>
        <taxon>Gracilibacillus</taxon>
    </lineage>
</organism>
<dbReference type="InterPro" id="IPR008928">
    <property type="entry name" value="6-hairpin_glycosidase_sf"/>
</dbReference>
<dbReference type="Gene3D" id="1.50.10.10">
    <property type="match status" value="1"/>
</dbReference>
<dbReference type="STRING" id="1298598.JCM21714_2512"/>
<comment type="caution">
    <text evidence="1">The sequence shown here is derived from an EMBL/GenBank/DDBJ whole genome shotgun (WGS) entry which is preliminary data.</text>
</comment>